<comment type="caution">
    <text evidence="1">The sequence shown here is derived from an EMBL/GenBank/DDBJ whole genome shotgun (WGS) entry which is preliminary data.</text>
</comment>
<dbReference type="EMBL" id="JAGFBS010000004">
    <property type="protein sequence ID" value="KAG6379717.1"/>
    <property type="molecule type" value="Genomic_DNA"/>
</dbReference>
<gene>
    <name evidence="1" type="ORF">JVT61DRAFT_10248</name>
</gene>
<reference evidence="1" key="1">
    <citation type="submission" date="2021-03" db="EMBL/GenBank/DDBJ databases">
        <title>Evolutionary innovations through gain and loss of genes in the ectomycorrhizal Boletales.</title>
        <authorList>
            <person name="Wu G."/>
            <person name="Miyauchi S."/>
            <person name="Morin E."/>
            <person name="Yang Z.-L."/>
            <person name="Xu J."/>
            <person name="Martin F.M."/>
        </authorList>
    </citation>
    <scope>NUCLEOTIDE SEQUENCE</scope>
    <source>
        <strain evidence="1">BR01</strain>
    </source>
</reference>
<dbReference type="Proteomes" id="UP000683000">
    <property type="component" value="Unassembled WGS sequence"/>
</dbReference>
<dbReference type="PANTHER" id="PTHR12305:SF81">
    <property type="entry name" value="PHOSPHATIDYLINOSITOL 3,4,5-TRISPHOSPHATE 3-PHOSPHATASE AND DUAL-SPECIFICITY PROTEIN PHOSPHATASE PTEN"/>
    <property type="match status" value="1"/>
</dbReference>
<dbReference type="SUPFAM" id="SSF52799">
    <property type="entry name" value="(Phosphotyrosine protein) phosphatases II"/>
    <property type="match status" value="1"/>
</dbReference>
<dbReference type="InterPro" id="IPR051281">
    <property type="entry name" value="Dual-spec_lipid-protein_phosph"/>
</dbReference>
<dbReference type="GO" id="GO:0048870">
    <property type="term" value="P:cell motility"/>
    <property type="evidence" value="ECO:0007669"/>
    <property type="project" value="TreeGrafter"/>
</dbReference>
<dbReference type="GO" id="GO:0043491">
    <property type="term" value="P:phosphatidylinositol 3-kinase/protein kinase B signal transduction"/>
    <property type="evidence" value="ECO:0007669"/>
    <property type="project" value="TreeGrafter"/>
</dbReference>
<dbReference type="OrthoDB" id="5632at2759"/>
<dbReference type="GO" id="GO:0046856">
    <property type="term" value="P:phosphatidylinositol dephosphorylation"/>
    <property type="evidence" value="ECO:0007669"/>
    <property type="project" value="TreeGrafter"/>
</dbReference>
<dbReference type="GO" id="GO:0051896">
    <property type="term" value="P:regulation of phosphatidylinositol 3-kinase/protein kinase B signal transduction"/>
    <property type="evidence" value="ECO:0007669"/>
    <property type="project" value="TreeGrafter"/>
</dbReference>
<sequence>MGFPAVGVEGIYRNHRADVQRFLSTRHGSDFWVFNFCPVRENAYHDNVFEGRVSRYPFPDHQSVPSVSCKDHAYCFQCSAIPVPPVGHTRNTRMALWLGYPCGCASL</sequence>
<dbReference type="GO" id="GO:0016314">
    <property type="term" value="F:phosphatidylinositol-3,4,5-trisphosphate 3-phosphatase activity"/>
    <property type="evidence" value="ECO:0007669"/>
    <property type="project" value="TreeGrafter"/>
</dbReference>
<dbReference type="AlphaFoldDB" id="A0A8I2YZY5"/>
<evidence type="ECO:0000313" key="1">
    <source>
        <dbReference type="EMBL" id="KAG6379717.1"/>
    </source>
</evidence>
<keyword evidence="2" id="KW-1185">Reference proteome</keyword>
<dbReference type="GO" id="GO:0005634">
    <property type="term" value="C:nucleus"/>
    <property type="evidence" value="ECO:0007669"/>
    <property type="project" value="TreeGrafter"/>
</dbReference>
<protein>
    <submittedName>
        <fullName evidence="1">Uncharacterized protein</fullName>
    </submittedName>
</protein>
<dbReference type="InterPro" id="IPR029021">
    <property type="entry name" value="Prot-tyrosine_phosphatase-like"/>
</dbReference>
<evidence type="ECO:0000313" key="2">
    <source>
        <dbReference type="Proteomes" id="UP000683000"/>
    </source>
</evidence>
<dbReference type="GO" id="GO:0004725">
    <property type="term" value="F:protein tyrosine phosphatase activity"/>
    <property type="evidence" value="ECO:0007669"/>
    <property type="project" value="TreeGrafter"/>
</dbReference>
<accession>A0A8I2YZY5</accession>
<dbReference type="PANTHER" id="PTHR12305">
    <property type="entry name" value="PHOSPHATASE WITH HOMOLOGY TO TENSIN"/>
    <property type="match status" value="1"/>
</dbReference>
<dbReference type="GO" id="GO:0042995">
    <property type="term" value="C:cell projection"/>
    <property type="evidence" value="ECO:0007669"/>
    <property type="project" value="TreeGrafter"/>
</dbReference>
<name>A0A8I2YZY5_9AGAM</name>
<proteinExistence type="predicted"/>
<dbReference type="GO" id="GO:0005829">
    <property type="term" value="C:cytosol"/>
    <property type="evidence" value="ECO:0007669"/>
    <property type="project" value="TreeGrafter"/>
</dbReference>
<dbReference type="Gene3D" id="3.90.190.10">
    <property type="entry name" value="Protein tyrosine phosphatase superfamily"/>
    <property type="match status" value="1"/>
</dbReference>
<dbReference type="GO" id="GO:0005886">
    <property type="term" value="C:plasma membrane"/>
    <property type="evidence" value="ECO:0007669"/>
    <property type="project" value="TreeGrafter"/>
</dbReference>
<organism evidence="1 2">
    <name type="scientific">Boletus reticuloceps</name>
    <dbReference type="NCBI Taxonomy" id="495285"/>
    <lineage>
        <taxon>Eukaryota</taxon>
        <taxon>Fungi</taxon>
        <taxon>Dikarya</taxon>
        <taxon>Basidiomycota</taxon>
        <taxon>Agaricomycotina</taxon>
        <taxon>Agaricomycetes</taxon>
        <taxon>Agaricomycetidae</taxon>
        <taxon>Boletales</taxon>
        <taxon>Boletineae</taxon>
        <taxon>Boletaceae</taxon>
        <taxon>Boletoideae</taxon>
        <taxon>Boletus</taxon>
    </lineage>
</organism>